<dbReference type="EMBL" id="JASNQZ010000007">
    <property type="protein sequence ID" value="KAL0954928.1"/>
    <property type="molecule type" value="Genomic_DNA"/>
</dbReference>
<accession>A0ABR3JHM5</accession>
<keyword evidence="3" id="KW-1185">Reference proteome</keyword>
<feature type="domain" description="F-box" evidence="1">
    <location>
        <begin position="10"/>
        <end position="56"/>
    </location>
</feature>
<organism evidence="2 3">
    <name type="scientific">Hohenbuehelia grisea</name>
    <dbReference type="NCBI Taxonomy" id="104357"/>
    <lineage>
        <taxon>Eukaryota</taxon>
        <taxon>Fungi</taxon>
        <taxon>Dikarya</taxon>
        <taxon>Basidiomycota</taxon>
        <taxon>Agaricomycotina</taxon>
        <taxon>Agaricomycetes</taxon>
        <taxon>Agaricomycetidae</taxon>
        <taxon>Agaricales</taxon>
        <taxon>Pleurotineae</taxon>
        <taxon>Pleurotaceae</taxon>
        <taxon>Hohenbuehelia</taxon>
    </lineage>
</organism>
<proteinExistence type="predicted"/>
<dbReference type="SMART" id="SM00256">
    <property type="entry name" value="FBOX"/>
    <property type="match status" value="1"/>
</dbReference>
<comment type="caution">
    <text evidence="2">The sequence shown here is derived from an EMBL/GenBank/DDBJ whole genome shotgun (WGS) entry which is preliminary data.</text>
</comment>
<reference evidence="3" key="1">
    <citation type="submission" date="2024-06" db="EMBL/GenBank/DDBJ databases">
        <title>Multi-omics analyses provide insights into the biosynthesis of the anticancer antibiotic pleurotin in Hohenbuehelia grisea.</title>
        <authorList>
            <person name="Weaver J.A."/>
            <person name="Alberti F."/>
        </authorList>
    </citation>
    <scope>NUCLEOTIDE SEQUENCE [LARGE SCALE GENOMIC DNA]</scope>
    <source>
        <strain evidence="3">T-177</strain>
    </source>
</reference>
<dbReference type="PROSITE" id="PS50181">
    <property type="entry name" value="FBOX"/>
    <property type="match status" value="1"/>
</dbReference>
<dbReference type="Gene3D" id="1.20.1280.50">
    <property type="match status" value="1"/>
</dbReference>
<evidence type="ECO:0000259" key="1">
    <source>
        <dbReference type="PROSITE" id="PS50181"/>
    </source>
</evidence>
<dbReference type="Pfam" id="PF12937">
    <property type="entry name" value="F-box-like"/>
    <property type="match status" value="1"/>
</dbReference>
<gene>
    <name evidence="2" type="ORF">HGRIS_003861</name>
</gene>
<protein>
    <recommendedName>
        <fullName evidence="1">F-box domain-containing protein</fullName>
    </recommendedName>
</protein>
<name>A0ABR3JHM5_9AGAR</name>
<evidence type="ECO:0000313" key="2">
    <source>
        <dbReference type="EMBL" id="KAL0954928.1"/>
    </source>
</evidence>
<evidence type="ECO:0000313" key="3">
    <source>
        <dbReference type="Proteomes" id="UP001556367"/>
    </source>
</evidence>
<dbReference type="InterPro" id="IPR036047">
    <property type="entry name" value="F-box-like_dom_sf"/>
</dbReference>
<dbReference type="InterPro" id="IPR001810">
    <property type="entry name" value="F-box_dom"/>
</dbReference>
<sequence length="525" mass="58682">MMVLKHPKAFSGILALPEEIIHGILTELDYVSLSSCRLVCRYMNGLFEHSAQLRYNFELGLDGLVNGPCCNMSSRDRLDLLLRSRKAWRKPGWRKACDAQIVGEFRVSEIVDNVFAGLSHDCLRFDAYSLALSGSSRCWGELHWSFDGNTSAHGFAMDPSQDLVIFMTNLPCCQCAQHNVALEIRSLSTASQHPEAIRRQHPFFIPFTPDGVSKVCEDVVMQITGNLLAIILTMQEDCWRTMLWDWTDGSLLLDRTTTWHEEILVLSPTAYIITSVAGQGSIDIYSLRVTDDSSRLASVHVGSLSLPPINSDAQLVWFSGHLSVYPAPSQSPQPFLPANDSAIISMVLEYENEPAGADFVTELHVPSKVFLSYIQDYECSEAMPVLEPWNEWGPLDTRMFVTPAEPIFESHNYGQRVIHSPEPVPSQPGMTLVEVLDFNPHAARSFPCDAFGYPTKTRLQVHHEPSVIRNPDIFSECVVTLLPYTSMGSYVEGSFSGFVLDDERLIGIRGIVTAEVINQLTIFML</sequence>
<dbReference type="Proteomes" id="UP001556367">
    <property type="component" value="Unassembled WGS sequence"/>
</dbReference>
<dbReference type="SUPFAM" id="SSF81383">
    <property type="entry name" value="F-box domain"/>
    <property type="match status" value="1"/>
</dbReference>